<feature type="domain" description="Transposase IS4-like" evidence="1">
    <location>
        <begin position="229"/>
        <end position="498"/>
    </location>
</feature>
<dbReference type="OrthoDB" id="9767746at2"/>
<dbReference type="PANTHER" id="PTHR34614:SF2">
    <property type="entry name" value="TRANSPOSASE IS4-LIKE DOMAIN-CONTAINING PROTEIN"/>
    <property type="match status" value="1"/>
</dbReference>
<evidence type="ECO:0000313" key="2">
    <source>
        <dbReference type="EMBL" id="OLU47468.1"/>
    </source>
</evidence>
<reference evidence="2 3" key="1">
    <citation type="submission" date="2016-11" db="EMBL/GenBank/DDBJ databases">
        <title>Description of two novel members of the family Erysipelotrichaceae: Ileibacterium lipovorans gen. nov., sp. nov. and Dubosiella newyorkensis, gen. nov., sp. nov.</title>
        <authorList>
            <person name="Cox L.M."/>
            <person name="Sohn J."/>
            <person name="Tyrrell K.L."/>
            <person name="Citron D.M."/>
            <person name="Lawson P.A."/>
            <person name="Patel N.B."/>
            <person name="Iizumi T."/>
            <person name="Perez-Perez G.I."/>
            <person name="Goldstein E.J."/>
            <person name="Blaser M.J."/>
        </authorList>
    </citation>
    <scope>NUCLEOTIDE SEQUENCE [LARGE SCALE GENOMIC DNA]</scope>
    <source>
        <strain evidence="2 3">NYU-BL-A4</strain>
    </source>
</reference>
<keyword evidence="3" id="KW-1185">Reference proteome</keyword>
<evidence type="ECO:0000259" key="1">
    <source>
        <dbReference type="Pfam" id="PF01609"/>
    </source>
</evidence>
<accession>A0A1U7NPB1</accession>
<dbReference type="PANTHER" id="PTHR34614">
    <property type="match status" value="1"/>
</dbReference>
<sequence>MAYFLKKSHLKNGLYLQIYFSFRDPEIKETRHRCIRSLGYVHNLQTPDIPDPIEYYQLEVNRMNADFKAEKTSSKDKKISSLSPLRSLGYFPLKSVLDSLKISAFVDLFQLGSRQEFSLSKAFEALVYARAVNPCSKRKTCSDIIPSLWEDYSISYSQSLDALSLLGANYEKIVEILTNRTAEVYSLDTSSVFFDCTNFYFEIDAEDLLRRKGPSKKNRTDPILGMGLLLDRRCIPIGMRLYPGNQSEKPVLRSAVKDMKKHLSLQGKTVQVADKGLNCAQNIYEAKKGKDGYLFSRSVKTLLQIEKEWVLKDGDDEWKWVYDEEGKKKYRYKSCIDMFSYSFVMSGTGKRKKFSTKEKRIATFSPKLAKKKKMEIAKMVSKASRLCTSQAKKSEYGESAKYMRFVSIGKDGAESGNEVAAEINEEAIAKDMELAGYNMLVTSETEMEEKEIYKVYHQLWRIEESFRILKSELDARPVYLQDGNRIKGHFLVCYAAVLLERIFQILILKDRFSAHAISELIRNFNVIQTNRLQYVNTGTRTPLIEEMCKYYSLPLNNYFLTKGQIKKVLGYRFTPLP</sequence>
<name>A0A1U7NPB1_9FIRM</name>
<dbReference type="SUPFAM" id="SSF53098">
    <property type="entry name" value="Ribonuclease H-like"/>
    <property type="match status" value="1"/>
</dbReference>
<dbReference type="InterPro" id="IPR002559">
    <property type="entry name" value="Transposase_11"/>
</dbReference>
<dbReference type="GO" id="GO:0004803">
    <property type="term" value="F:transposase activity"/>
    <property type="evidence" value="ECO:0007669"/>
    <property type="project" value="InterPro"/>
</dbReference>
<dbReference type="NCBIfam" id="NF033559">
    <property type="entry name" value="transpos_IS1634"/>
    <property type="match status" value="1"/>
</dbReference>
<dbReference type="InterPro" id="IPR012337">
    <property type="entry name" value="RNaseH-like_sf"/>
</dbReference>
<evidence type="ECO:0000313" key="3">
    <source>
        <dbReference type="Proteomes" id="UP000186705"/>
    </source>
</evidence>
<proteinExistence type="predicted"/>
<dbReference type="Pfam" id="PF01609">
    <property type="entry name" value="DDE_Tnp_1"/>
    <property type="match status" value="1"/>
</dbReference>
<dbReference type="GO" id="GO:0006313">
    <property type="term" value="P:DNA transposition"/>
    <property type="evidence" value="ECO:0007669"/>
    <property type="project" value="InterPro"/>
</dbReference>
<dbReference type="AlphaFoldDB" id="A0A1U7NPB1"/>
<organism evidence="2 3">
    <name type="scientific">Dubosiella newyorkensis</name>
    <dbReference type="NCBI Taxonomy" id="1862672"/>
    <lineage>
        <taxon>Bacteria</taxon>
        <taxon>Bacillati</taxon>
        <taxon>Bacillota</taxon>
        <taxon>Erysipelotrichia</taxon>
        <taxon>Erysipelotrichales</taxon>
        <taxon>Erysipelotrichaceae</taxon>
        <taxon>Dubosiella</taxon>
    </lineage>
</organism>
<dbReference type="GO" id="GO:0003677">
    <property type="term" value="F:DNA binding"/>
    <property type="evidence" value="ECO:0007669"/>
    <property type="project" value="InterPro"/>
</dbReference>
<protein>
    <submittedName>
        <fullName evidence="2">Transposase</fullName>
    </submittedName>
</protein>
<dbReference type="EMBL" id="MPKA01000048">
    <property type="protein sequence ID" value="OLU47468.1"/>
    <property type="molecule type" value="Genomic_DNA"/>
</dbReference>
<comment type="caution">
    <text evidence="2">The sequence shown here is derived from an EMBL/GenBank/DDBJ whole genome shotgun (WGS) entry which is preliminary data.</text>
</comment>
<dbReference type="Proteomes" id="UP000186705">
    <property type="component" value="Unassembled WGS sequence"/>
</dbReference>
<gene>
    <name evidence="2" type="ORF">BO225_02985</name>
</gene>
<dbReference type="InterPro" id="IPR047654">
    <property type="entry name" value="IS1634_transpos"/>
</dbReference>